<evidence type="ECO:0000256" key="4">
    <source>
        <dbReference type="ARBA" id="ARBA00022605"/>
    </source>
</evidence>
<dbReference type="SUPFAM" id="SSF51366">
    <property type="entry name" value="Ribulose-phoshate binding barrel"/>
    <property type="match status" value="1"/>
</dbReference>
<dbReference type="OrthoDB" id="9804217at2"/>
<evidence type="ECO:0000256" key="7">
    <source>
        <dbReference type="ARBA" id="ARBA00023141"/>
    </source>
</evidence>
<dbReference type="RefSeq" id="WP_157801544.1">
    <property type="nucleotide sequence ID" value="NZ_CP024798.1"/>
</dbReference>
<evidence type="ECO:0000313" key="10">
    <source>
        <dbReference type="EMBL" id="ATX33474.1"/>
    </source>
</evidence>
<name>A0A2K8K5X4_CARRU</name>
<dbReference type="Pfam" id="PF00218">
    <property type="entry name" value="IGPS"/>
    <property type="match status" value="1"/>
</dbReference>
<dbReference type="Proteomes" id="UP000230531">
    <property type="component" value="Chromosome"/>
</dbReference>
<dbReference type="GO" id="GO:0004640">
    <property type="term" value="F:phosphoribosylanthranilate isomerase activity"/>
    <property type="evidence" value="ECO:0007669"/>
    <property type="project" value="TreeGrafter"/>
</dbReference>
<feature type="domain" description="Indole-3-glycerol phosphate synthase" evidence="9">
    <location>
        <begin position="28"/>
        <end position="235"/>
    </location>
</feature>
<keyword evidence="8" id="KW-0456">Lyase</keyword>
<keyword evidence="7" id="KW-0057">Aromatic amino acid biosynthesis</keyword>
<evidence type="ECO:0000256" key="5">
    <source>
        <dbReference type="ARBA" id="ARBA00022793"/>
    </source>
</evidence>
<sequence>MNKILFNKKKYKFFYNFIINNFNIKKNIFKKEILKNLKKNNISFILEYKKQSPYKGLYKKNILKQIKKYEILGCICLSILNECVHFKCNYIDFLFIKKNTNLCILKKDFIFNEFQVIHSYILGYNIILLLSSIKLHILQKIYFICKKLKIFIILEINNLKEIKKIKNIKPLFLGINCRNLKNLIINKKKIKLLIKKIPKNCFIIAESGIVDYNELFFFIDNNIRIFLIGDYFLNKINCFKYYFKLLN</sequence>
<accession>A0A2K8K5X4</accession>
<evidence type="ECO:0000256" key="1">
    <source>
        <dbReference type="ARBA" id="ARBA00001633"/>
    </source>
</evidence>
<dbReference type="GO" id="GO:0000162">
    <property type="term" value="P:L-tryptophan biosynthetic process"/>
    <property type="evidence" value="ECO:0007669"/>
    <property type="project" value="UniProtKB-UniPathway"/>
</dbReference>
<dbReference type="InterPro" id="IPR013785">
    <property type="entry name" value="Aldolase_TIM"/>
</dbReference>
<dbReference type="AlphaFoldDB" id="A0A2K8K5X4"/>
<evidence type="ECO:0000256" key="6">
    <source>
        <dbReference type="ARBA" id="ARBA00022822"/>
    </source>
</evidence>
<evidence type="ECO:0000313" key="11">
    <source>
        <dbReference type="Proteomes" id="UP000230531"/>
    </source>
</evidence>
<evidence type="ECO:0000256" key="3">
    <source>
        <dbReference type="ARBA" id="ARBA00012362"/>
    </source>
</evidence>
<evidence type="ECO:0000256" key="2">
    <source>
        <dbReference type="ARBA" id="ARBA00004696"/>
    </source>
</evidence>
<keyword evidence="5" id="KW-0210">Decarboxylase</keyword>
<dbReference type="EMBL" id="CP024798">
    <property type="protein sequence ID" value="ATX33474.1"/>
    <property type="molecule type" value="Genomic_DNA"/>
</dbReference>
<dbReference type="PANTHER" id="PTHR22854">
    <property type="entry name" value="TRYPTOPHAN BIOSYNTHESIS PROTEIN"/>
    <property type="match status" value="1"/>
</dbReference>
<evidence type="ECO:0000259" key="9">
    <source>
        <dbReference type="Pfam" id="PF00218"/>
    </source>
</evidence>
<comment type="pathway">
    <text evidence="2">Amino-acid biosynthesis; L-tryptophan biosynthesis; L-tryptophan from chorismate: step 4/5.</text>
</comment>
<dbReference type="InterPro" id="IPR045186">
    <property type="entry name" value="Indole-3-glycerol_P_synth"/>
</dbReference>
<dbReference type="InterPro" id="IPR013798">
    <property type="entry name" value="Indole-3-glycerol_P_synth_dom"/>
</dbReference>
<keyword evidence="6" id="KW-0822">Tryptophan biosynthesis</keyword>
<keyword evidence="4" id="KW-0028">Amino-acid biosynthesis</keyword>
<proteinExistence type="predicted"/>
<dbReference type="PANTHER" id="PTHR22854:SF2">
    <property type="entry name" value="INDOLE-3-GLYCEROL-PHOSPHATE SYNTHASE"/>
    <property type="match status" value="1"/>
</dbReference>
<reference evidence="10 11" key="1">
    <citation type="submission" date="2017-11" db="EMBL/GenBank/DDBJ databases">
        <title>The genome sequence of Candidatus Carsonella ruddii from the psyllid Bactericera trigonica.</title>
        <authorList>
            <person name="Katsir L."/>
            <person name="Zhepu R."/>
            <person name="Piasezky A."/>
            <person name="Jong J."/>
            <person name="Sela N."/>
            <person name="Freilich S."/>
            <person name="Bahar O."/>
        </authorList>
    </citation>
    <scope>NUCLEOTIDE SEQUENCE [LARGE SCALE GENOMIC DNA]</scope>
    <source>
        <strain evidence="10 11">BT</strain>
    </source>
</reference>
<gene>
    <name evidence="10" type="ORF">CUN91_00710</name>
</gene>
<protein>
    <recommendedName>
        <fullName evidence="3">indole-3-glycerol-phosphate synthase</fullName>
        <ecNumber evidence="3">4.1.1.48</ecNumber>
    </recommendedName>
</protein>
<comment type="catalytic activity">
    <reaction evidence="1">
        <text>1-(2-carboxyphenylamino)-1-deoxy-D-ribulose 5-phosphate + H(+) = (1S,2R)-1-C-(indol-3-yl)glycerol 3-phosphate + CO2 + H2O</text>
        <dbReference type="Rhea" id="RHEA:23476"/>
        <dbReference type="ChEBI" id="CHEBI:15377"/>
        <dbReference type="ChEBI" id="CHEBI:15378"/>
        <dbReference type="ChEBI" id="CHEBI:16526"/>
        <dbReference type="ChEBI" id="CHEBI:58613"/>
        <dbReference type="ChEBI" id="CHEBI:58866"/>
        <dbReference type="EC" id="4.1.1.48"/>
    </reaction>
</comment>
<evidence type="ECO:0000256" key="8">
    <source>
        <dbReference type="ARBA" id="ARBA00023239"/>
    </source>
</evidence>
<dbReference type="EC" id="4.1.1.48" evidence="3"/>
<dbReference type="GO" id="GO:0004425">
    <property type="term" value="F:indole-3-glycerol-phosphate synthase activity"/>
    <property type="evidence" value="ECO:0007669"/>
    <property type="project" value="UniProtKB-EC"/>
</dbReference>
<dbReference type="Gene3D" id="3.20.20.70">
    <property type="entry name" value="Aldolase class I"/>
    <property type="match status" value="1"/>
</dbReference>
<organism evidence="10 11">
    <name type="scientific">Carsonella ruddii</name>
    <dbReference type="NCBI Taxonomy" id="114186"/>
    <lineage>
        <taxon>Bacteria</taxon>
        <taxon>Pseudomonadati</taxon>
        <taxon>Pseudomonadota</taxon>
        <taxon>Gammaproteobacteria</taxon>
        <taxon>Oceanospirillales</taxon>
        <taxon>Halomonadaceae</taxon>
        <taxon>Zymobacter group</taxon>
        <taxon>Candidatus Carsonella</taxon>
    </lineage>
</organism>
<dbReference type="InterPro" id="IPR011060">
    <property type="entry name" value="RibuloseP-bd_barrel"/>
</dbReference>
<dbReference type="UniPathway" id="UPA00035">
    <property type="reaction ID" value="UER00043"/>
</dbReference>